<protein>
    <submittedName>
        <fullName evidence="5">Tetratricopeptide repeat protein</fullName>
    </submittedName>
</protein>
<keyword evidence="1" id="KW-0677">Repeat</keyword>
<dbReference type="EMBL" id="QTJU01000003">
    <property type="protein sequence ID" value="RFM28101.1"/>
    <property type="molecule type" value="Genomic_DNA"/>
</dbReference>
<feature type="transmembrane region" description="Helical" evidence="4">
    <location>
        <begin position="272"/>
        <end position="294"/>
    </location>
</feature>
<comment type="caution">
    <text evidence="5">The sequence shown here is derived from an EMBL/GenBank/DDBJ whole genome shotgun (WGS) entry which is preliminary data.</text>
</comment>
<keyword evidence="2 3" id="KW-0802">TPR repeat</keyword>
<dbReference type="OrthoDB" id="1489995at2"/>
<evidence type="ECO:0000256" key="1">
    <source>
        <dbReference type="ARBA" id="ARBA00022737"/>
    </source>
</evidence>
<feature type="transmembrane region" description="Helical" evidence="4">
    <location>
        <begin position="243"/>
        <end position="260"/>
    </location>
</feature>
<dbReference type="SMART" id="SM00028">
    <property type="entry name" value="TPR"/>
    <property type="match status" value="6"/>
</dbReference>
<feature type="repeat" description="TPR" evidence="3">
    <location>
        <begin position="74"/>
        <end position="107"/>
    </location>
</feature>
<dbReference type="PANTHER" id="PTHR44943:SF8">
    <property type="entry name" value="TPR REPEAT-CONTAINING PROTEIN MJ0263"/>
    <property type="match status" value="1"/>
</dbReference>
<evidence type="ECO:0000256" key="4">
    <source>
        <dbReference type="SAM" id="Phobius"/>
    </source>
</evidence>
<feature type="repeat" description="TPR" evidence="3">
    <location>
        <begin position="176"/>
        <end position="209"/>
    </location>
</feature>
<accession>A0A3E1NJP8</accession>
<dbReference type="InterPro" id="IPR013105">
    <property type="entry name" value="TPR_2"/>
</dbReference>
<keyword evidence="4" id="KW-1133">Transmembrane helix</keyword>
<dbReference type="InterPro" id="IPR019734">
    <property type="entry name" value="TPR_rpt"/>
</dbReference>
<feature type="transmembrane region" description="Helical" evidence="4">
    <location>
        <begin position="399"/>
        <end position="416"/>
    </location>
</feature>
<dbReference type="AlphaFoldDB" id="A0A3E1NJP8"/>
<proteinExistence type="predicted"/>
<dbReference type="Proteomes" id="UP000261284">
    <property type="component" value="Unassembled WGS sequence"/>
</dbReference>
<dbReference type="SUPFAM" id="SSF48452">
    <property type="entry name" value="TPR-like"/>
    <property type="match status" value="1"/>
</dbReference>
<name>A0A3E1NJP8_9BACT</name>
<feature type="transmembrane region" description="Helical" evidence="4">
    <location>
        <begin position="314"/>
        <end position="334"/>
    </location>
</feature>
<dbReference type="PANTHER" id="PTHR44943">
    <property type="entry name" value="CELLULOSE SYNTHASE OPERON PROTEIN C"/>
    <property type="match status" value="1"/>
</dbReference>
<dbReference type="Gene3D" id="1.25.40.10">
    <property type="entry name" value="Tetratricopeptide repeat domain"/>
    <property type="match status" value="1"/>
</dbReference>
<keyword evidence="4" id="KW-0812">Transmembrane</keyword>
<sequence length="417" mass="47256">MIEQNKYHYIERARLLLKQKRYKEAEAEASAVLQGNPNDVDALQIIGHCRLDNKQVDEAIALFQQCVGLDAGDDYLYYLLAFAWYQKNKMDKSMHYLQQAISLYPHHAGYFSLQANIYITQKKYGQAVEAAEQGLRQNAKDVSCLNARSKALLRLNLEDDAMESIQSALQIDPEDAQTHVNYGWVYLEKNEPQKAMEHFREALRINPNSQYAKNGYKTALKCKLTLYRWLLQYHLWMSRQSKALRIGFIVGIWLLVSFFSRDSNTGTRSDMIGQVIIGVYIVLVLFTWLGNTLANAYLLVSPYGRYALDNSEKWSAFSVTCVFAVALAMCGVGIFYGEEWFWNAAILASFSILFNVMHFPVKIFRGGKKQVMLQALLVLGLITIASSFISADAATVCRSVYLIALAACMWAGSLLNA</sequence>
<dbReference type="InterPro" id="IPR051685">
    <property type="entry name" value="Ycf3/AcsC/BcsC/TPR_MFPF"/>
</dbReference>
<reference evidence="5 6" key="1">
    <citation type="submission" date="2018-08" db="EMBL/GenBank/DDBJ databases">
        <title>Chitinophagaceae sp. K23C18032701, a novel bacterium isolated from forest soil.</title>
        <authorList>
            <person name="Wang C."/>
        </authorList>
    </citation>
    <scope>NUCLEOTIDE SEQUENCE [LARGE SCALE GENOMIC DNA]</scope>
    <source>
        <strain evidence="5 6">K23C18032701</strain>
    </source>
</reference>
<evidence type="ECO:0000313" key="6">
    <source>
        <dbReference type="Proteomes" id="UP000261284"/>
    </source>
</evidence>
<evidence type="ECO:0000313" key="5">
    <source>
        <dbReference type="EMBL" id="RFM28101.1"/>
    </source>
</evidence>
<dbReference type="InterPro" id="IPR011990">
    <property type="entry name" value="TPR-like_helical_dom_sf"/>
</dbReference>
<dbReference type="Pfam" id="PF14559">
    <property type="entry name" value="TPR_19"/>
    <property type="match status" value="1"/>
</dbReference>
<dbReference type="PROSITE" id="PS50293">
    <property type="entry name" value="TPR_REGION"/>
    <property type="match status" value="1"/>
</dbReference>
<feature type="transmembrane region" description="Helical" evidence="4">
    <location>
        <begin position="340"/>
        <end position="359"/>
    </location>
</feature>
<organism evidence="5 6">
    <name type="scientific">Deminuibacter soli</name>
    <dbReference type="NCBI Taxonomy" id="2291815"/>
    <lineage>
        <taxon>Bacteria</taxon>
        <taxon>Pseudomonadati</taxon>
        <taxon>Bacteroidota</taxon>
        <taxon>Chitinophagia</taxon>
        <taxon>Chitinophagales</taxon>
        <taxon>Chitinophagaceae</taxon>
        <taxon>Deminuibacter</taxon>
    </lineage>
</organism>
<evidence type="ECO:0000256" key="3">
    <source>
        <dbReference type="PROSITE-ProRule" id="PRU00339"/>
    </source>
</evidence>
<evidence type="ECO:0000256" key="2">
    <source>
        <dbReference type="ARBA" id="ARBA00022803"/>
    </source>
</evidence>
<dbReference type="PROSITE" id="PS50005">
    <property type="entry name" value="TPR"/>
    <property type="match status" value="2"/>
</dbReference>
<gene>
    <name evidence="5" type="ORF">DXN05_11255</name>
</gene>
<dbReference type="Pfam" id="PF07719">
    <property type="entry name" value="TPR_2"/>
    <property type="match status" value="1"/>
</dbReference>
<keyword evidence="6" id="KW-1185">Reference proteome</keyword>
<dbReference type="RefSeq" id="WP_116847347.1">
    <property type="nucleotide sequence ID" value="NZ_QTJU01000003.1"/>
</dbReference>
<feature type="transmembrane region" description="Helical" evidence="4">
    <location>
        <begin position="371"/>
        <end position="393"/>
    </location>
</feature>
<keyword evidence="4" id="KW-0472">Membrane</keyword>